<dbReference type="EC" id="2.1.1.72" evidence="1"/>
<dbReference type="InterPro" id="IPR002052">
    <property type="entry name" value="DNA_methylase_N6_adenine_CS"/>
</dbReference>
<evidence type="ECO:0000313" key="8">
    <source>
        <dbReference type="Proteomes" id="UP000248745"/>
    </source>
</evidence>
<dbReference type="PANTHER" id="PTHR33841">
    <property type="entry name" value="DNA METHYLTRANSFERASE YEEA-RELATED"/>
    <property type="match status" value="1"/>
</dbReference>
<dbReference type="InterPro" id="IPR029063">
    <property type="entry name" value="SAM-dependent_MTases_sf"/>
</dbReference>
<dbReference type="PRINTS" id="PR00507">
    <property type="entry name" value="N12N6MTFRASE"/>
</dbReference>
<reference evidence="7 8" key="1">
    <citation type="submission" date="2018-06" db="EMBL/GenBank/DDBJ databases">
        <title>Mucibacter soli gen. nov., sp. nov., a new member of the family Chitinophagaceae producing mucin.</title>
        <authorList>
            <person name="Kim M.-K."/>
            <person name="Park S."/>
            <person name="Kim T.-S."/>
            <person name="Joung Y."/>
            <person name="Han J.-H."/>
            <person name="Kim S.B."/>
        </authorList>
    </citation>
    <scope>NUCLEOTIDE SEQUENCE [LARGE SCALE GENOMIC DNA]</scope>
    <source>
        <strain evidence="7 8">R1-15</strain>
    </source>
</reference>
<protein>
    <recommendedName>
        <fullName evidence="1">site-specific DNA-methyltransferase (adenine-specific)</fullName>
        <ecNumber evidence="1">2.1.1.72</ecNumber>
    </recommendedName>
</protein>
<dbReference type="OrthoDB" id="32195at2"/>
<comment type="caution">
    <text evidence="7">The sequence shown here is derived from an EMBL/GenBank/DDBJ whole genome shotgun (WGS) entry which is preliminary data.</text>
</comment>
<comment type="catalytic activity">
    <reaction evidence="5">
        <text>a 2'-deoxyadenosine in DNA + S-adenosyl-L-methionine = an N(6)-methyl-2'-deoxyadenosine in DNA + S-adenosyl-L-homocysteine + H(+)</text>
        <dbReference type="Rhea" id="RHEA:15197"/>
        <dbReference type="Rhea" id="RHEA-COMP:12418"/>
        <dbReference type="Rhea" id="RHEA-COMP:12419"/>
        <dbReference type="ChEBI" id="CHEBI:15378"/>
        <dbReference type="ChEBI" id="CHEBI:57856"/>
        <dbReference type="ChEBI" id="CHEBI:59789"/>
        <dbReference type="ChEBI" id="CHEBI:90615"/>
        <dbReference type="ChEBI" id="CHEBI:90616"/>
        <dbReference type="EC" id="2.1.1.72"/>
    </reaction>
</comment>
<dbReference type="GO" id="GO:0009007">
    <property type="term" value="F:site-specific DNA-methyltransferase (adenine-specific) activity"/>
    <property type="evidence" value="ECO:0007669"/>
    <property type="project" value="UniProtKB-EC"/>
</dbReference>
<evidence type="ECO:0000256" key="5">
    <source>
        <dbReference type="ARBA" id="ARBA00047942"/>
    </source>
</evidence>
<keyword evidence="3 7" id="KW-0808">Transferase</keyword>
<proteinExistence type="predicted"/>
<name>A0A2W2B9M6_9BACT</name>
<dbReference type="CDD" id="cd02440">
    <property type="entry name" value="AdoMet_MTases"/>
    <property type="match status" value="1"/>
</dbReference>
<keyword evidence="4" id="KW-0949">S-adenosyl-L-methionine</keyword>
<dbReference type="SUPFAM" id="SSF53335">
    <property type="entry name" value="S-adenosyl-L-methionine-dependent methyltransferases"/>
    <property type="match status" value="1"/>
</dbReference>
<evidence type="ECO:0000259" key="6">
    <source>
        <dbReference type="Pfam" id="PF07669"/>
    </source>
</evidence>
<evidence type="ECO:0000256" key="2">
    <source>
        <dbReference type="ARBA" id="ARBA00022603"/>
    </source>
</evidence>
<evidence type="ECO:0000256" key="4">
    <source>
        <dbReference type="ARBA" id="ARBA00022691"/>
    </source>
</evidence>
<dbReference type="AlphaFoldDB" id="A0A2W2B9M6"/>
<keyword evidence="8" id="KW-1185">Reference proteome</keyword>
<dbReference type="GO" id="GO:0003676">
    <property type="term" value="F:nucleic acid binding"/>
    <property type="evidence" value="ECO:0007669"/>
    <property type="project" value="InterPro"/>
</dbReference>
<keyword evidence="2 7" id="KW-0489">Methyltransferase</keyword>
<dbReference type="Proteomes" id="UP000248745">
    <property type="component" value="Unassembled WGS sequence"/>
</dbReference>
<evidence type="ECO:0000256" key="1">
    <source>
        <dbReference type="ARBA" id="ARBA00011900"/>
    </source>
</evidence>
<accession>A0A2W2B9M6</accession>
<organism evidence="7 8">
    <name type="scientific">Taibaiella soli</name>
    <dbReference type="NCBI Taxonomy" id="1649169"/>
    <lineage>
        <taxon>Bacteria</taxon>
        <taxon>Pseudomonadati</taxon>
        <taxon>Bacteroidota</taxon>
        <taxon>Chitinophagia</taxon>
        <taxon>Chitinophagales</taxon>
        <taxon>Chitinophagaceae</taxon>
        <taxon>Taibaiella</taxon>
    </lineage>
</organism>
<dbReference type="GO" id="GO:0006304">
    <property type="term" value="P:DNA modification"/>
    <property type="evidence" value="ECO:0007669"/>
    <property type="project" value="InterPro"/>
</dbReference>
<dbReference type="Pfam" id="PF07669">
    <property type="entry name" value="Eco57I"/>
    <property type="match status" value="1"/>
</dbReference>
<dbReference type="Gene3D" id="3.40.50.150">
    <property type="entry name" value="Vaccinia Virus protein VP39"/>
    <property type="match status" value="1"/>
</dbReference>
<dbReference type="EMBL" id="QKTW01000017">
    <property type="protein sequence ID" value="PZF72617.1"/>
    <property type="molecule type" value="Genomic_DNA"/>
</dbReference>
<sequence length="610" mass="70914">MKIEVFKFLNSYSTNTLEIDRIIVSTFLYENGLDNTRNNLLRSYLIQAGDDDYDALLSFQKICSLRDLEELIKVFEFVISPSDKIVNGAVYTPEFIREYIVKSCLEQFQGDINSMSIADLACGCGGFLLSVARQLYNLTDSSYYDIFKHNIFGVDIADYSIERTKILLSLFAVKNGEEREIFEFNLCQGNSLELNWTSNFRRYDELGGFDIVVGNPPYVCSRNMSEETLLSISNWEVSKTGHPDLYIPFFQLGYECLTKNGVLGFITVNTFTKSINGRALRKYFSDKNVDLKIISFGGEQLFPDRNTYTCICFLSNNDPAVKYIRIASKNIISLQLETLVRFPYSELNNFDGWNLTNDRSTSEFLKTIESVGKPFKDVFKTKNGIATLKNDVFKFTPLAEDGQFYYFVEDSQEYAIERNICRDIINANKIRNPEDINLLREKIIFPYDQEIKILAEMEMRERFPNAFKYLKSKKSILSTRDKGQREYEKWYAFGRRQSMDIRQYKLFFPHICDKPVFTLCSDRELLFYNGLAIVSDDMEELKAVQIILSSQLFLKYIKNNTKDYASGYISMSRNYLKNFGVPHFTQSFIKRLLNNDNVEEFLAHTYNIEL</sequence>
<evidence type="ECO:0000256" key="3">
    <source>
        <dbReference type="ARBA" id="ARBA00022679"/>
    </source>
</evidence>
<dbReference type="PANTHER" id="PTHR33841:SF1">
    <property type="entry name" value="DNA METHYLTRANSFERASE A"/>
    <property type="match status" value="1"/>
</dbReference>
<dbReference type="InterPro" id="IPR050953">
    <property type="entry name" value="N4_N6_ade-DNA_methylase"/>
</dbReference>
<evidence type="ECO:0000313" key="7">
    <source>
        <dbReference type="EMBL" id="PZF72617.1"/>
    </source>
</evidence>
<dbReference type="GO" id="GO:0032259">
    <property type="term" value="P:methylation"/>
    <property type="evidence" value="ECO:0007669"/>
    <property type="project" value="UniProtKB-KW"/>
</dbReference>
<dbReference type="PROSITE" id="PS00092">
    <property type="entry name" value="N6_MTASE"/>
    <property type="match status" value="1"/>
</dbReference>
<gene>
    <name evidence="7" type="ORF">DN068_12180</name>
</gene>
<dbReference type="RefSeq" id="WP_110999208.1">
    <property type="nucleotide sequence ID" value="NZ_QKTW01000017.1"/>
</dbReference>
<feature type="domain" description="Type II methyltransferase M.TaqI-like" evidence="6">
    <location>
        <begin position="149"/>
        <end position="302"/>
    </location>
</feature>
<dbReference type="InterPro" id="IPR011639">
    <property type="entry name" value="MethylTrfase_TaqI-like_dom"/>
</dbReference>